<reference evidence="8 9" key="1">
    <citation type="journal article" date="2011" name="Proc. Natl. Acad. Sci. U.S.A.">
        <title>Evolutionary erosion of yeast sex chromosomes by mating-type switching accidents.</title>
        <authorList>
            <person name="Gordon J.L."/>
            <person name="Armisen D."/>
            <person name="Proux-Wera E."/>
            <person name="Oheigeartaigh S.S."/>
            <person name="Byrne K.P."/>
            <person name="Wolfe K.H."/>
        </authorList>
    </citation>
    <scope>NUCLEOTIDE SEQUENCE [LARGE SCALE GENOMIC DNA]</scope>
    <source>
        <strain evidence="9">ATCC 76901 / BCRC 22586 / CBS 4309 / NBRC 1992 / NRRL Y-12630</strain>
    </source>
</reference>
<dbReference type="eggNOG" id="KOG1721">
    <property type="taxonomic scope" value="Eukaryota"/>
</dbReference>
<dbReference type="PROSITE" id="PS50157">
    <property type="entry name" value="ZINC_FINGER_C2H2_2"/>
    <property type="match status" value="1"/>
</dbReference>
<feature type="domain" description="C2H2-type" evidence="7">
    <location>
        <begin position="285"/>
        <end position="312"/>
    </location>
</feature>
<dbReference type="InParanoid" id="G0VGF5"/>
<dbReference type="PROSITE" id="PS00028">
    <property type="entry name" value="ZINC_FINGER_C2H2_1"/>
    <property type="match status" value="1"/>
</dbReference>
<dbReference type="Proteomes" id="UP000001640">
    <property type="component" value="Chromosome 6"/>
</dbReference>
<accession>G0VGF5</accession>
<evidence type="ECO:0000256" key="1">
    <source>
        <dbReference type="ARBA" id="ARBA00022723"/>
    </source>
</evidence>
<feature type="compositionally biased region" description="Low complexity" evidence="6">
    <location>
        <begin position="233"/>
        <end position="274"/>
    </location>
</feature>
<dbReference type="GO" id="GO:0000981">
    <property type="term" value="F:DNA-binding transcription factor activity, RNA polymerase II-specific"/>
    <property type="evidence" value="ECO:0007669"/>
    <property type="project" value="TreeGrafter"/>
</dbReference>
<feature type="region of interest" description="Disordered" evidence="6">
    <location>
        <begin position="229"/>
        <end position="278"/>
    </location>
</feature>
<gene>
    <name evidence="8" type="primary">NCAS0F00910</name>
    <name evidence="8" type="ordered locus">NCAS_0F00910</name>
</gene>
<organism evidence="8 9">
    <name type="scientific">Naumovozyma castellii</name>
    <name type="common">Yeast</name>
    <name type="synonym">Saccharomyces castellii</name>
    <dbReference type="NCBI Taxonomy" id="27288"/>
    <lineage>
        <taxon>Eukaryota</taxon>
        <taxon>Fungi</taxon>
        <taxon>Dikarya</taxon>
        <taxon>Ascomycota</taxon>
        <taxon>Saccharomycotina</taxon>
        <taxon>Saccharomycetes</taxon>
        <taxon>Saccharomycetales</taxon>
        <taxon>Saccharomycetaceae</taxon>
        <taxon>Naumovozyma</taxon>
    </lineage>
</organism>
<dbReference type="InterPro" id="IPR013087">
    <property type="entry name" value="Znf_C2H2_type"/>
</dbReference>
<evidence type="ECO:0000256" key="5">
    <source>
        <dbReference type="PROSITE-ProRule" id="PRU00042"/>
    </source>
</evidence>
<proteinExistence type="predicted"/>
<dbReference type="EMBL" id="HE576757">
    <property type="protein sequence ID" value="CCC70575.1"/>
    <property type="molecule type" value="Genomic_DNA"/>
</dbReference>
<dbReference type="SMART" id="SM00355">
    <property type="entry name" value="ZnF_C2H2"/>
    <property type="match status" value="2"/>
</dbReference>
<keyword evidence="4" id="KW-0862">Zinc</keyword>
<keyword evidence="2" id="KW-0677">Repeat</keyword>
<sequence>MGLQHIFFKRTSSLTIAKQTINQSINQSIMINDKTRQSTLNSFQFMQKQITEQVQVLPSHVSAMSLTTVETSNKRTKKFESAPLPSFKESFSFLEASSPSHVPRNIPAFPQTTSPTLDTAAPFTAPRLFVTFVPVPHQFNQAFNSNIPPQPLPPCSIPYNATVYQGNLISNAPSFPVIYGKNNNNTAVYREKINFMSGQPMAVTQVSPVNANMDERLRYINNQAVKYQRDGNRAQASSSSASSSTSSSASSSNAGSRQSSNNCLISKKSSNGKGNVKKRRGHKLHICVVCGKSLTRSTSLRTHMLIHTGSRPFKCSWPNCKASSSVKSNITRHFKSHLKGQTTEGAKVIK</sequence>
<reference key="2">
    <citation type="submission" date="2011-08" db="EMBL/GenBank/DDBJ databases">
        <title>Genome sequence of Naumovozyma castellii.</title>
        <authorList>
            <person name="Gordon J.L."/>
            <person name="Armisen D."/>
            <person name="Proux-Wera E."/>
            <person name="OhEigeartaigh S.S."/>
            <person name="Byrne K.P."/>
            <person name="Wolfe K.H."/>
        </authorList>
    </citation>
    <scope>NUCLEOTIDE SEQUENCE</scope>
    <source>
        <strain>Type strain:CBS 4309</strain>
    </source>
</reference>
<dbReference type="HOGENOM" id="CLU_792477_0_0_1"/>
<dbReference type="PANTHER" id="PTHR23235:SF120">
    <property type="entry name" value="KRUPPEL-LIKE FACTOR 15"/>
    <property type="match status" value="1"/>
</dbReference>
<dbReference type="RefSeq" id="XP_003676931.1">
    <property type="nucleotide sequence ID" value="XM_003676883.1"/>
</dbReference>
<dbReference type="FunFam" id="3.30.160.60:FF:000303">
    <property type="entry name" value="Zinc finger protein 41"/>
    <property type="match status" value="1"/>
</dbReference>
<dbReference type="GO" id="GO:0008270">
    <property type="term" value="F:zinc ion binding"/>
    <property type="evidence" value="ECO:0007669"/>
    <property type="project" value="UniProtKB-KW"/>
</dbReference>
<dbReference type="GO" id="GO:0000978">
    <property type="term" value="F:RNA polymerase II cis-regulatory region sequence-specific DNA binding"/>
    <property type="evidence" value="ECO:0007669"/>
    <property type="project" value="TreeGrafter"/>
</dbReference>
<dbReference type="OrthoDB" id="6077919at2759"/>
<name>G0VGF5_NAUCA</name>
<dbReference type="AlphaFoldDB" id="G0VGF5"/>
<keyword evidence="1" id="KW-0479">Metal-binding</keyword>
<protein>
    <recommendedName>
        <fullName evidence="7">C2H2-type domain-containing protein</fullName>
    </recommendedName>
</protein>
<evidence type="ECO:0000256" key="4">
    <source>
        <dbReference type="ARBA" id="ARBA00022833"/>
    </source>
</evidence>
<evidence type="ECO:0000256" key="3">
    <source>
        <dbReference type="ARBA" id="ARBA00022771"/>
    </source>
</evidence>
<keyword evidence="3 5" id="KW-0863">Zinc-finger</keyword>
<evidence type="ECO:0000313" key="9">
    <source>
        <dbReference type="Proteomes" id="UP000001640"/>
    </source>
</evidence>
<dbReference type="OMA" id="GHKLHIC"/>
<dbReference type="KEGG" id="ncs:NCAS_0F00910"/>
<dbReference type="SUPFAM" id="SSF57667">
    <property type="entry name" value="beta-beta-alpha zinc fingers"/>
    <property type="match status" value="1"/>
</dbReference>
<dbReference type="Gene3D" id="3.30.160.60">
    <property type="entry name" value="Classic Zinc Finger"/>
    <property type="match status" value="2"/>
</dbReference>
<evidence type="ECO:0000256" key="2">
    <source>
        <dbReference type="ARBA" id="ARBA00022737"/>
    </source>
</evidence>
<dbReference type="GeneID" id="96904224"/>
<evidence type="ECO:0000256" key="6">
    <source>
        <dbReference type="SAM" id="MobiDB-lite"/>
    </source>
</evidence>
<dbReference type="InterPro" id="IPR036236">
    <property type="entry name" value="Znf_C2H2_sf"/>
</dbReference>
<dbReference type="PANTHER" id="PTHR23235">
    <property type="entry name" value="KRUEPPEL-LIKE TRANSCRIPTION FACTOR"/>
    <property type="match status" value="1"/>
</dbReference>
<keyword evidence="9" id="KW-1185">Reference proteome</keyword>
<evidence type="ECO:0000259" key="7">
    <source>
        <dbReference type="PROSITE" id="PS50157"/>
    </source>
</evidence>
<evidence type="ECO:0000313" key="8">
    <source>
        <dbReference type="EMBL" id="CCC70575.1"/>
    </source>
</evidence>